<dbReference type="Proteomes" id="UP000006002">
    <property type="component" value="Unassembled WGS sequence"/>
</dbReference>
<name>A5ZQ41_9FIRM</name>
<organism evidence="1 2">
    <name type="scientific">Blautia obeum ATCC 29174</name>
    <dbReference type="NCBI Taxonomy" id="411459"/>
    <lineage>
        <taxon>Bacteria</taxon>
        <taxon>Bacillati</taxon>
        <taxon>Bacillota</taxon>
        <taxon>Clostridia</taxon>
        <taxon>Lachnospirales</taxon>
        <taxon>Lachnospiraceae</taxon>
        <taxon>Blautia</taxon>
    </lineage>
</organism>
<protein>
    <submittedName>
        <fullName evidence="1">Uncharacterized protein</fullName>
    </submittedName>
</protein>
<reference evidence="1 2" key="2">
    <citation type="submission" date="2007-04" db="EMBL/GenBank/DDBJ databases">
        <title>Draft genome sequence of Ruminococcus obeum (ATCC 29174).</title>
        <authorList>
            <person name="Sudarsanam P."/>
            <person name="Ley R."/>
            <person name="Guruge J."/>
            <person name="Turnbaugh P.J."/>
            <person name="Mahowald M."/>
            <person name="Liep D."/>
            <person name="Gordon J."/>
        </authorList>
    </citation>
    <scope>NUCLEOTIDE SEQUENCE [LARGE SCALE GENOMIC DNA]</scope>
    <source>
        <strain evidence="1 2">ATCC 29174</strain>
    </source>
</reference>
<reference evidence="1 2" key="1">
    <citation type="submission" date="2007-03" db="EMBL/GenBank/DDBJ databases">
        <authorList>
            <person name="Fulton L."/>
            <person name="Clifton S."/>
            <person name="Fulton B."/>
            <person name="Xu J."/>
            <person name="Minx P."/>
            <person name="Pepin K.H."/>
            <person name="Johnson M."/>
            <person name="Thiruvilangam P."/>
            <person name="Bhonagiri V."/>
            <person name="Nash W.E."/>
            <person name="Mardis E.R."/>
            <person name="Wilson R.K."/>
        </authorList>
    </citation>
    <scope>NUCLEOTIDE SEQUENCE [LARGE SCALE GENOMIC DNA]</scope>
    <source>
        <strain evidence="1 2">ATCC 29174</strain>
    </source>
</reference>
<accession>A5ZQ41</accession>
<dbReference type="EMBL" id="AAVO02000003">
    <property type="protein sequence ID" value="EDM88205.1"/>
    <property type="molecule type" value="Genomic_DNA"/>
</dbReference>
<evidence type="ECO:0000313" key="1">
    <source>
        <dbReference type="EMBL" id="EDM88205.1"/>
    </source>
</evidence>
<dbReference type="GeneID" id="79804289"/>
<proteinExistence type="predicted"/>
<sequence length="185" mass="21927">MAKRQRNRKEQLAEVIRESHEQWKRLRENGGNDPFWTDGVNLNLVRNHIIYGRRLCEEELQEGDYPEEYYLPLPEKVPPNYMVKGDEIRRKTSELMRNIKENPDYIGLFGKSEKSQKEVEIIKYISGYSQSISEDDLVAMRRFIHWDFSGMMQSIKEELRDITPVAEIEKSLPEGQLSIFDLFNI</sequence>
<gene>
    <name evidence="1" type="ORF">RUMOBE_01111</name>
</gene>
<dbReference type="HOGENOM" id="CLU_1341429_0_0_9"/>
<comment type="caution">
    <text evidence="1">The sequence shown here is derived from an EMBL/GenBank/DDBJ whole genome shotgun (WGS) entry which is preliminary data.</text>
</comment>
<dbReference type="RefSeq" id="WP_005424445.1">
    <property type="nucleotide sequence ID" value="NZ_CP102265.1"/>
</dbReference>
<evidence type="ECO:0000313" key="2">
    <source>
        <dbReference type="Proteomes" id="UP000006002"/>
    </source>
</evidence>
<dbReference type="eggNOG" id="ENOG502ZAER">
    <property type="taxonomic scope" value="Bacteria"/>
</dbReference>
<dbReference type="AlphaFoldDB" id="A5ZQ41"/>